<dbReference type="AlphaFoldDB" id="A0A0V1K3E3"/>
<feature type="region of interest" description="Disordered" evidence="1">
    <location>
        <begin position="47"/>
        <end position="67"/>
    </location>
</feature>
<comment type="caution">
    <text evidence="3">The sequence shown here is derived from an EMBL/GenBank/DDBJ whole genome shotgun (WGS) entry which is preliminary data.</text>
</comment>
<keyword evidence="2" id="KW-0732">Signal</keyword>
<evidence type="ECO:0000313" key="4">
    <source>
        <dbReference type="Proteomes" id="UP000054826"/>
    </source>
</evidence>
<protein>
    <recommendedName>
        <fullName evidence="5">Secreted protein</fullName>
    </recommendedName>
</protein>
<sequence>MITKRLASCGLAQSATIFLLSGLVTRASSGESAMFMLEVTVLQNPLTKPDHSTKVGLHGADPRHSRG</sequence>
<evidence type="ECO:0000313" key="3">
    <source>
        <dbReference type="EMBL" id="KRZ41753.1"/>
    </source>
</evidence>
<gene>
    <name evidence="3" type="ORF">T4C_5116</name>
</gene>
<accession>A0A0V1K3E3</accession>
<evidence type="ECO:0000256" key="1">
    <source>
        <dbReference type="SAM" id="MobiDB-lite"/>
    </source>
</evidence>
<name>A0A0V1K3E3_TRIPS</name>
<feature type="chain" id="PRO_5006880792" description="Secreted protein" evidence="2">
    <location>
        <begin position="30"/>
        <end position="67"/>
    </location>
</feature>
<evidence type="ECO:0000256" key="2">
    <source>
        <dbReference type="SAM" id="SignalP"/>
    </source>
</evidence>
<reference evidence="3 4" key="1">
    <citation type="submission" date="2015-01" db="EMBL/GenBank/DDBJ databases">
        <title>Evolution of Trichinella species and genotypes.</title>
        <authorList>
            <person name="Korhonen P.K."/>
            <person name="Edoardo P."/>
            <person name="Giuseppe L.R."/>
            <person name="Gasser R.B."/>
        </authorList>
    </citation>
    <scope>NUCLEOTIDE SEQUENCE [LARGE SCALE GENOMIC DNA]</scope>
    <source>
        <strain evidence="3">ISS176</strain>
    </source>
</reference>
<evidence type="ECO:0008006" key="5">
    <source>
        <dbReference type="Google" id="ProtNLM"/>
    </source>
</evidence>
<feature type="signal peptide" evidence="2">
    <location>
        <begin position="1"/>
        <end position="29"/>
    </location>
</feature>
<proteinExistence type="predicted"/>
<dbReference type="EMBL" id="JYDV01000019">
    <property type="protein sequence ID" value="KRZ41753.1"/>
    <property type="molecule type" value="Genomic_DNA"/>
</dbReference>
<organism evidence="3 4">
    <name type="scientific">Trichinella pseudospiralis</name>
    <name type="common">Parasitic roundworm</name>
    <dbReference type="NCBI Taxonomy" id="6337"/>
    <lineage>
        <taxon>Eukaryota</taxon>
        <taxon>Metazoa</taxon>
        <taxon>Ecdysozoa</taxon>
        <taxon>Nematoda</taxon>
        <taxon>Enoplea</taxon>
        <taxon>Dorylaimia</taxon>
        <taxon>Trichinellida</taxon>
        <taxon>Trichinellidae</taxon>
        <taxon>Trichinella</taxon>
    </lineage>
</organism>
<dbReference type="Proteomes" id="UP000054826">
    <property type="component" value="Unassembled WGS sequence"/>
</dbReference>